<proteinExistence type="evidence at transcript level"/>
<dbReference type="GO" id="GO:0005737">
    <property type="term" value="C:cytoplasm"/>
    <property type="evidence" value="ECO:0007669"/>
    <property type="project" value="TreeGrafter"/>
</dbReference>
<evidence type="ECO:0000313" key="2">
    <source>
        <dbReference type="EMBL" id="CAX73562.1"/>
    </source>
</evidence>
<organism evidence="2">
    <name type="scientific">Schistosoma japonicum</name>
    <name type="common">Blood fluke</name>
    <dbReference type="NCBI Taxonomy" id="6182"/>
    <lineage>
        <taxon>Eukaryota</taxon>
        <taxon>Metazoa</taxon>
        <taxon>Spiralia</taxon>
        <taxon>Lophotrochozoa</taxon>
        <taxon>Platyhelminthes</taxon>
        <taxon>Trematoda</taxon>
        <taxon>Digenea</taxon>
        <taxon>Strigeidida</taxon>
        <taxon>Schistosomatoidea</taxon>
        <taxon>Schistosomatidae</taxon>
        <taxon>Schistosoma</taxon>
    </lineage>
</organism>
<dbReference type="SUPFAM" id="SSF51045">
    <property type="entry name" value="WW domain"/>
    <property type="match status" value="1"/>
</dbReference>
<dbReference type="PROSITE" id="PS50020">
    <property type="entry name" value="WW_DOMAIN_2"/>
    <property type="match status" value="1"/>
</dbReference>
<evidence type="ECO:0000259" key="1">
    <source>
        <dbReference type="PROSITE" id="PS50020"/>
    </source>
</evidence>
<dbReference type="InterPro" id="IPR001202">
    <property type="entry name" value="WW_dom"/>
</dbReference>
<accession>C1LFT4</accession>
<dbReference type="Gene3D" id="2.20.70.10">
    <property type="match status" value="1"/>
</dbReference>
<reference evidence="2" key="1">
    <citation type="journal article" date="2009" name="Nature">
        <title>The Schistosoma japonicum genome reveals features of host-parasite interplay.</title>
        <authorList>
            <person name="Liu F."/>
            <person name="Zhou Y."/>
            <person name="Wang Z.Q."/>
            <person name="Lu G."/>
            <person name="Zheng H."/>
            <person name="Brindley P.J."/>
            <person name="McManus D.P."/>
            <person name="Blair D."/>
            <person name="Zhang Q.H."/>
            <person name="Zhong Y."/>
            <person name="Wang S."/>
            <person name="Han Z.G."/>
            <person name="Chen Z."/>
        </authorList>
    </citation>
    <scope>NUCLEOTIDE SEQUENCE</scope>
    <source>
        <strain evidence="2">Anhui</strain>
    </source>
</reference>
<dbReference type="AlphaFoldDB" id="C1LFT4"/>
<dbReference type="EMBL" id="FN317833">
    <property type="protein sequence ID" value="CAX73562.1"/>
    <property type="molecule type" value="mRNA"/>
</dbReference>
<dbReference type="PANTHER" id="PTHR45876">
    <property type="entry name" value="FI04035P"/>
    <property type="match status" value="1"/>
</dbReference>
<dbReference type="InterPro" id="IPR036020">
    <property type="entry name" value="WW_dom_sf"/>
</dbReference>
<reference evidence="2" key="2">
    <citation type="submission" date="2009-03" db="EMBL/GenBank/DDBJ databases">
        <authorList>
            <person name="Gang L."/>
        </authorList>
    </citation>
    <scope>NUCLEOTIDE SEQUENCE</scope>
    <source>
        <strain evidence="2">Anhui</strain>
    </source>
</reference>
<sequence>MDSSNIATHDWVQLIDPKTQKLLYVNLKSGECSRDPPNNVKYKTVSPNQWWELFDIKAQRNYYYNSSSRETVWQKPVDGDIIPLAKIQLLQQHLQPSLTFQKDVRFNCIVHFYLYCSLNNLLIYVFLCE</sequence>
<protein>
    <submittedName>
        <fullName evidence="2">Protein KIAA1688</fullName>
    </submittedName>
</protein>
<name>C1LFT4_SCHJA</name>
<dbReference type="PANTHER" id="PTHR45876:SF8">
    <property type="entry name" value="FI04035P"/>
    <property type="match status" value="1"/>
</dbReference>
<dbReference type="GO" id="GO:0005096">
    <property type="term" value="F:GTPase activator activity"/>
    <property type="evidence" value="ECO:0007669"/>
    <property type="project" value="TreeGrafter"/>
</dbReference>
<feature type="domain" description="WW" evidence="1">
    <location>
        <begin position="44"/>
        <end position="78"/>
    </location>
</feature>